<protein>
    <recommendedName>
        <fullName evidence="8">L-2-hydroxyglutarate dehydrogenase, mitochondrial</fullName>
        <ecNumber evidence="7">1.1.99.2</ecNumber>
    </recommendedName>
</protein>
<dbReference type="Gene3D" id="3.50.50.60">
    <property type="entry name" value="FAD/NAD(P)-binding domain"/>
    <property type="match status" value="1"/>
</dbReference>
<accession>A0ABQ8F1G0</accession>
<dbReference type="InterPro" id="IPR006076">
    <property type="entry name" value="FAD-dep_OxRdtase"/>
</dbReference>
<evidence type="ECO:0000256" key="7">
    <source>
        <dbReference type="ARBA" id="ARBA00038878"/>
    </source>
</evidence>
<evidence type="ECO:0000259" key="9">
    <source>
        <dbReference type="Pfam" id="PF01266"/>
    </source>
</evidence>
<proteinExistence type="inferred from homology"/>
<keyword evidence="2" id="KW-0285">Flavoprotein</keyword>
<dbReference type="Pfam" id="PF01266">
    <property type="entry name" value="DAO"/>
    <property type="match status" value="1"/>
</dbReference>
<gene>
    <name evidence="10" type="ORF">BASA50_009358</name>
</gene>
<keyword evidence="3" id="KW-0274">FAD</keyword>
<comment type="caution">
    <text evidence="10">The sequence shown here is derived from an EMBL/GenBank/DDBJ whole genome shotgun (WGS) entry which is preliminary data.</text>
</comment>
<evidence type="ECO:0000313" key="10">
    <source>
        <dbReference type="EMBL" id="KAH6590383.1"/>
    </source>
</evidence>
<dbReference type="EC" id="1.1.99.2" evidence="7"/>
<dbReference type="Gene3D" id="3.30.9.10">
    <property type="entry name" value="D-Amino Acid Oxidase, subunit A, domain 2"/>
    <property type="match status" value="1"/>
</dbReference>
<reference evidence="10 11" key="1">
    <citation type="submission" date="2021-02" db="EMBL/GenBank/DDBJ databases">
        <title>Variation within the Batrachochytrium salamandrivorans European outbreak.</title>
        <authorList>
            <person name="Kelly M."/>
            <person name="Pasmans F."/>
            <person name="Shea T.P."/>
            <person name="Munoz J.F."/>
            <person name="Carranza S."/>
            <person name="Cuomo C.A."/>
            <person name="Martel A."/>
        </authorList>
    </citation>
    <scope>NUCLEOTIDE SEQUENCE [LARGE SCALE GENOMIC DNA]</scope>
    <source>
        <strain evidence="10 11">AMFP18/2</strain>
    </source>
</reference>
<evidence type="ECO:0000256" key="6">
    <source>
        <dbReference type="ARBA" id="ARBA00037941"/>
    </source>
</evidence>
<evidence type="ECO:0000256" key="5">
    <source>
        <dbReference type="ARBA" id="ARBA00036066"/>
    </source>
</evidence>
<name>A0ABQ8F1G0_9FUNG</name>
<comment type="cofactor">
    <cofactor evidence="1">
        <name>FAD</name>
        <dbReference type="ChEBI" id="CHEBI:57692"/>
    </cofactor>
</comment>
<keyword evidence="11" id="KW-1185">Reference proteome</keyword>
<dbReference type="PANTHER" id="PTHR43104">
    <property type="entry name" value="L-2-HYDROXYGLUTARATE DEHYDROGENASE, MITOCHONDRIAL"/>
    <property type="match status" value="1"/>
</dbReference>
<evidence type="ECO:0000313" key="11">
    <source>
        <dbReference type="Proteomes" id="UP001648503"/>
    </source>
</evidence>
<organism evidence="10 11">
    <name type="scientific">Batrachochytrium salamandrivorans</name>
    <dbReference type="NCBI Taxonomy" id="1357716"/>
    <lineage>
        <taxon>Eukaryota</taxon>
        <taxon>Fungi</taxon>
        <taxon>Fungi incertae sedis</taxon>
        <taxon>Chytridiomycota</taxon>
        <taxon>Chytridiomycota incertae sedis</taxon>
        <taxon>Chytridiomycetes</taxon>
        <taxon>Rhizophydiales</taxon>
        <taxon>Rhizophydiales incertae sedis</taxon>
        <taxon>Batrachochytrium</taxon>
    </lineage>
</organism>
<sequence length="417" mass="46063">MIHWLSSPIAAIRKRAAGCMYSTLAPAMSTLARDTIYVDHMVIGAGVVGLAIAERLSRQGTNTTTLLVDQWPQFGSETSSRNSQVVHAGIYYPKTALKTTLCIRGRELLYDLCKRAHLSHRQLGKWIVAVVPDQADDLYQLHLKAQDLAVPTYFLDKTTAQRQEPNVYAHSVLVSPTTGIIDSHEYMQYLESSFISQKGITSYRSKVTGIEKQSDGRYMVRVKLADAIEHQIVCRVLVNSAGLAATEIASMLLPRTATATLRIQYFKGHYFAYKPQRSIVSRLIYPMPDKNLQSLGIHCTLDMEGGLKFGPDVVSVELPTDYTLGPECEEGGALLDKFHSAISGYLPLVNKCDLRPDFAGIRPKLYGPGEDFRDFVVEIPDGFDGFVNLVGIESPGLTSSLAIAEYVLQLLTGSKKQ</sequence>
<dbReference type="EMBL" id="JAFCIX010000433">
    <property type="protein sequence ID" value="KAH6590383.1"/>
    <property type="molecule type" value="Genomic_DNA"/>
</dbReference>
<evidence type="ECO:0000256" key="2">
    <source>
        <dbReference type="ARBA" id="ARBA00022630"/>
    </source>
</evidence>
<dbReference type="SUPFAM" id="SSF51905">
    <property type="entry name" value="FAD/NAD(P)-binding domain"/>
    <property type="match status" value="1"/>
</dbReference>
<evidence type="ECO:0000256" key="8">
    <source>
        <dbReference type="ARBA" id="ARBA00041137"/>
    </source>
</evidence>
<evidence type="ECO:0000256" key="3">
    <source>
        <dbReference type="ARBA" id="ARBA00022827"/>
    </source>
</evidence>
<dbReference type="Proteomes" id="UP001648503">
    <property type="component" value="Unassembled WGS sequence"/>
</dbReference>
<comment type="catalytic activity">
    <reaction evidence="5">
        <text>(S)-2-hydroxyglutarate + A = 2-oxoglutarate + AH2</text>
        <dbReference type="Rhea" id="RHEA:21252"/>
        <dbReference type="ChEBI" id="CHEBI:13193"/>
        <dbReference type="ChEBI" id="CHEBI:16782"/>
        <dbReference type="ChEBI" id="CHEBI:16810"/>
        <dbReference type="ChEBI" id="CHEBI:17499"/>
        <dbReference type="EC" id="1.1.99.2"/>
    </reaction>
</comment>
<keyword evidence="4" id="KW-0560">Oxidoreductase</keyword>
<comment type="similarity">
    <text evidence="6">Belongs to the L2HGDH family.</text>
</comment>
<evidence type="ECO:0000256" key="4">
    <source>
        <dbReference type="ARBA" id="ARBA00023002"/>
    </source>
</evidence>
<feature type="domain" description="FAD dependent oxidoreductase" evidence="9">
    <location>
        <begin position="41"/>
        <end position="409"/>
    </location>
</feature>
<dbReference type="InterPro" id="IPR036188">
    <property type="entry name" value="FAD/NAD-bd_sf"/>
</dbReference>
<evidence type="ECO:0000256" key="1">
    <source>
        <dbReference type="ARBA" id="ARBA00001974"/>
    </source>
</evidence>
<dbReference type="PANTHER" id="PTHR43104:SF4">
    <property type="entry name" value="L-2-HYDROXYGLUTARATE DEHYDROGENASE, MITOCHONDRIAL"/>
    <property type="match status" value="1"/>
</dbReference>